<feature type="region of interest" description="Disordered" evidence="4">
    <location>
        <begin position="596"/>
        <end position="833"/>
    </location>
</feature>
<evidence type="ECO:0000256" key="4">
    <source>
        <dbReference type="SAM" id="MobiDB-lite"/>
    </source>
</evidence>
<dbReference type="PANTHER" id="PTHR14150">
    <property type="entry name" value="U3 SMALL NUCLEOLAR RNA-ASSOCIATED PROTEIN 14"/>
    <property type="match status" value="1"/>
</dbReference>
<dbReference type="GO" id="GO:0006364">
    <property type="term" value="P:rRNA processing"/>
    <property type="evidence" value="ECO:0007669"/>
    <property type="project" value="InterPro"/>
</dbReference>
<keyword evidence="3" id="KW-0539">Nucleus</keyword>
<feature type="compositionally biased region" description="Acidic residues" evidence="4">
    <location>
        <begin position="638"/>
        <end position="649"/>
    </location>
</feature>
<feature type="compositionally biased region" description="Basic and acidic residues" evidence="4">
    <location>
        <begin position="74"/>
        <end position="95"/>
    </location>
</feature>
<name>A0A2P6VRN5_9CHLO</name>
<feature type="region of interest" description="Disordered" evidence="4">
    <location>
        <begin position="278"/>
        <end position="297"/>
    </location>
</feature>
<feature type="region of interest" description="Disordered" evidence="4">
    <location>
        <begin position="494"/>
        <end position="547"/>
    </location>
</feature>
<feature type="region of interest" description="Disordered" evidence="4">
    <location>
        <begin position="1072"/>
        <end position="1104"/>
    </location>
</feature>
<feature type="compositionally biased region" description="Basic and acidic residues" evidence="4">
    <location>
        <begin position="863"/>
        <end position="875"/>
    </location>
</feature>
<gene>
    <name evidence="5" type="primary">g571</name>
    <name evidence="5" type="ORF">C2E20_0571</name>
</gene>
<sequence length="1104" mass="117475">MVRPPKGAGRGRPPGGRFNKPQEATRKDDVYEAEDPEADEERHAERYDRVDNYEYEMPYDFDDEDIDDEMAFTEEDKKMFGHLFDDAPRAGREGGSDDDGSGLLSSGESEEEEEGSEGWSEEEEEEDAAGGGTRRQRDEVDELFGGEGASVEEGGSGDEDEDEEDEEELGAEEAAADAAAHQAMLEAVTGKGGAAAERRRRRAREVVVTEAFPESAYNLPAAVFPPRTAAAPLRAAVGSAGGELSVADLIAGLGDSKAKLGAVRKTLERLEKKAAPVSAPLPGPIRQRQERRAGYEESKKEADKWLPIVKANREAPTIRFTADKSAIPRITTTAALAARHKPETDMEAEVAALLEKAGAHSAKAVAEAEEALAMKALSVEEVRERQNRLARMRALLFYHESKAKRLKKIKSKEYRRKLKKAEKRKAAAGGEEGDEEQLRLEAEEAEFERAQERLTLKHRNTSRWARRAIKRGQTLMDDGTRAAVAEQLRLGEELRQKVNRMKPRGDDSDGSTSASEGESGSDDEGAGAGGAGGSFAGPRAGAGMGSKAKAAALELLEGNADLEEQPAKGLFALPFMQRALERKKLEAQQQAQQMLAELEGDGAAAGADPAGRAGRLAFTGTGVDQRQQWQRVARMEEGSDMESDEDEDAEAKAKRLGKQLGYLDEEEEGGGAAAAAAAERQQGGVQGSAAQQQAAAAEAAAAATAGRGAVAVTDGPISVELPGGGAAASGGKRRASRGKAAAAANGVAPAEAGKARGSAAQQDWLFAGQQGGEAADGSKKQRGKQQGAPAVSIGPAAGAAAERQQNGAAAPAAAAQQQQEEGGEAPQPAYVRSKAFAGARPGYAFKKGPQGVGYYLDGAEAVRAAKADKKREKAEAAAARRQQHAAAQQQQQQQQAGCGGGSDSEGEGHMRPMPKAGLSQAELIRRAFAGDDVQADFAAQKAAEVEGELPQEEVPGVMPGWGTWASQQREPQWVADAKRKAKQRKDAAAAARADAKLQYVVISEKWDKKSAKYKTPLVPFPFDSRETYERAMRQPLGREYNTDSSFRNLTRPAVIKDAGVIIEPIRFSKAMAQHDEQAPKSTKRAAVTTIAGGMPKKSRSAKKA</sequence>
<evidence type="ECO:0000256" key="3">
    <source>
        <dbReference type="ARBA" id="ARBA00023242"/>
    </source>
</evidence>
<dbReference type="GO" id="GO:0032040">
    <property type="term" value="C:small-subunit processome"/>
    <property type="evidence" value="ECO:0007669"/>
    <property type="project" value="InterPro"/>
</dbReference>
<feature type="compositionally biased region" description="Low complexity" evidence="4">
    <location>
        <begin position="876"/>
        <end position="896"/>
    </location>
</feature>
<feature type="compositionally biased region" description="Acidic residues" evidence="4">
    <location>
        <begin position="108"/>
        <end position="128"/>
    </location>
</feature>
<feature type="compositionally biased region" description="Acidic residues" evidence="4">
    <location>
        <begin position="53"/>
        <end position="73"/>
    </location>
</feature>
<reference evidence="5 6" key="1">
    <citation type="journal article" date="2018" name="Plant J.">
        <title>Genome sequences of Chlorella sorokiniana UTEX 1602 and Micractinium conductrix SAG 241.80: implications to maltose excretion by a green alga.</title>
        <authorList>
            <person name="Arriola M.B."/>
            <person name="Velmurugan N."/>
            <person name="Zhang Y."/>
            <person name="Plunkett M.H."/>
            <person name="Hondzo H."/>
            <person name="Barney B.M."/>
        </authorList>
    </citation>
    <scope>NUCLEOTIDE SEQUENCE [LARGE SCALE GENOMIC DNA]</scope>
    <source>
        <strain evidence="5 6">SAG 241.80</strain>
    </source>
</reference>
<feature type="compositionally biased region" description="Low complexity" evidence="4">
    <location>
        <begin position="673"/>
        <end position="712"/>
    </location>
</feature>
<keyword evidence="6" id="KW-1185">Reference proteome</keyword>
<dbReference type="PANTHER" id="PTHR14150:SF12">
    <property type="entry name" value="U3 SMALL NUCLEOLAR RNA-ASSOCIATED PROTEIN 14 HOMOLOG A"/>
    <property type="match status" value="1"/>
</dbReference>
<comment type="caution">
    <text evidence="5">The sequence shown here is derived from an EMBL/GenBank/DDBJ whole genome shotgun (WGS) entry which is preliminary data.</text>
</comment>
<comment type="subcellular location">
    <subcellularLocation>
        <location evidence="1">Nucleus</location>
        <location evidence="1">Nucleolus</location>
    </subcellularLocation>
</comment>
<evidence type="ECO:0000256" key="2">
    <source>
        <dbReference type="ARBA" id="ARBA00022553"/>
    </source>
</evidence>
<organism evidence="5 6">
    <name type="scientific">Micractinium conductrix</name>
    <dbReference type="NCBI Taxonomy" id="554055"/>
    <lineage>
        <taxon>Eukaryota</taxon>
        <taxon>Viridiplantae</taxon>
        <taxon>Chlorophyta</taxon>
        <taxon>core chlorophytes</taxon>
        <taxon>Trebouxiophyceae</taxon>
        <taxon>Chlorellales</taxon>
        <taxon>Chlorellaceae</taxon>
        <taxon>Chlorella clade</taxon>
        <taxon>Micractinium</taxon>
    </lineage>
</organism>
<dbReference type="InterPro" id="IPR006709">
    <property type="entry name" value="SSU_processome_Utp14"/>
</dbReference>
<feature type="compositionally biased region" description="Basic and acidic residues" evidence="4">
    <location>
        <begin position="40"/>
        <end position="52"/>
    </location>
</feature>
<feature type="region of interest" description="Disordered" evidence="4">
    <location>
        <begin position="1"/>
        <end position="181"/>
    </location>
</feature>
<dbReference type="EMBL" id="LHPF02000001">
    <property type="protein sequence ID" value="PSC76741.1"/>
    <property type="molecule type" value="Genomic_DNA"/>
</dbReference>
<protein>
    <submittedName>
        <fullName evidence="5">U3 small nucleolar RNA-associated 14-like protein A isoform B</fullName>
    </submittedName>
</protein>
<evidence type="ECO:0000256" key="1">
    <source>
        <dbReference type="ARBA" id="ARBA00004604"/>
    </source>
</evidence>
<dbReference type="Pfam" id="PF04615">
    <property type="entry name" value="Utp14"/>
    <property type="match status" value="1"/>
</dbReference>
<feature type="region of interest" description="Disordered" evidence="4">
    <location>
        <begin position="419"/>
        <end position="438"/>
    </location>
</feature>
<feature type="compositionally biased region" description="Low complexity" evidence="4">
    <location>
        <begin position="596"/>
        <end position="617"/>
    </location>
</feature>
<feature type="compositionally biased region" description="Low complexity" evidence="4">
    <location>
        <begin position="738"/>
        <end position="752"/>
    </location>
</feature>
<dbReference type="OrthoDB" id="277439at2759"/>
<dbReference type="AlphaFoldDB" id="A0A2P6VRN5"/>
<evidence type="ECO:0000313" key="5">
    <source>
        <dbReference type="EMBL" id="PSC76741.1"/>
    </source>
</evidence>
<feature type="compositionally biased region" description="Gly residues" evidence="4">
    <location>
        <begin position="526"/>
        <end position="544"/>
    </location>
</feature>
<feature type="compositionally biased region" description="Low complexity" evidence="4">
    <location>
        <begin position="795"/>
        <end position="829"/>
    </location>
</feature>
<evidence type="ECO:0000313" key="6">
    <source>
        <dbReference type="Proteomes" id="UP000239649"/>
    </source>
</evidence>
<feature type="compositionally biased region" description="Acidic residues" evidence="4">
    <location>
        <begin position="155"/>
        <end position="175"/>
    </location>
</feature>
<feature type="region of interest" description="Disordered" evidence="4">
    <location>
        <begin position="863"/>
        <end position="918"/>
    </location>
</feature>
<keyword evidence="2" id="KW-0597">Phosphoprotein</keyword>
<proteinExistence type="predicted"/>
<dbReference type="Proteomes" id="UP000239649">
    <property type="component" value="Unassembled WGS sequence"/>
</dbReference>
<feature type="compositionally biased region" description="Basic and acidic residues" evidence="4">
    <location>
        <begin position="287"/>
        <end position="297"/>
    </location>
</feature>
<dbReference type="STRING" id="554055.A0A2P6VRN5"/>
<accession>A0A2P6VRN5</accession>